<dbReference type="EMBL" id="CM047742">
    <property type="protein sequence ID" value="KAJ0035508.1"/>
    <property type="molecule type" value="Genomic_DNA"/>
</dbReference>
<evidence type="ECO:0000313" key="1">
    <source>
        <dbReference type="EMBL" id="KAJ0035508.1"/>
    </source>
</evidence>
<protein>
    <submittedName>
        <fullName evidence="1">Uncharacterized protein</fullName>
    </submittedName>
</protein>
<accession>A0ACC0YGH2</accession>
<comment type="caution">
    <text evidence="1">The sequence shown here is derived from an EMBL/GenBank/DDBJ whole genome shotgun (WGS) entry which is preliminary data.</text>
</comment>
<dbReference type="Proteomes" id="UP001163603">
    <property type="component" value="Chromosome 7"/>
</dbReference>
<sequence length="89" mass="10252">MRCILQSSKGDIKLFKVIGAVGFMNQRLEIPKDVDPQWASIIESCWHSDPQCRPSFQELLDRLRDVQRKFVIQFQASRSAVGDSTQKEL</sequence>
<reference evidence="2" key="1">
    <citation type="journal article" date="2023" name="G3 (Bethesda)">
        <title>Genome assembly and association tests identify interacting loci associated with vigor, precocity, and sex in interspecific pistachio rootstocks.</title>
        <authorList>
            <person name="Palmer W."/>
            <person name="Jacygrad E."/>
            <person name="Sagayaradj S."/>
            <person name="Cavanaugh K."/>
            <person name="Han R."/>
            <person name="Bertier L."/>
            <person name="Beede B."/>
            <person name="Kafkas S."/>
            <person name="Golino D."/>
            <person name="Preece J."/>
            <person name="Michelmore R."/>
        </authorList>
    </citation>
    <scope>NUCLEOTIDE SEQUENCE [LARGE SCALE GENOMIC DNA]</scope>
</reference>
<proteinExistence type="predicted"/>
<name>A0ACC0YGH2_9ROSI</name>
<keyword evidence="2" id="KW-1185">Reference proteome</keyword>
<organism evidence="1 2">
    <name type="scientific">Pistacia integerrima</name>
    <dbReference type="NCBI Taxonomy" id="434235"/>
    <lineage>
        <taxon>Eukaryota</taxon>
        <taxon>Viridiplantae</taxon>
        <taxon>Streptophyta</taxon>
        <taxon>Embryophyta</taxon>
        <taxon>Tracheophyta</taxon>
        <taxon>Spermatophyta</taxon>
        <taxon>Magnoliopsida</taxon>
        <taxon>eudicotyledons</taxon>
        <taxon>Gunneridae</taxon>
        <taxon>Pentapetalae</taxon>
        <taxon>rosids</taxon>
        <taxon>malvids</taxon>
        <taxon>Sapindales</taxon>
        <taxon>Anacardiaceae</taxon>
        <taxon>Pistacia</taxon>
    </lineage>
</organism>
<gene>
    <name evidence="1" type="ORF">Pint_24340</name>
</gene>
<evidence type="ECO:0000313" key="2">
    <source>
        <dbReference type="Proteomes" id="UP001163603"/>
    </source>
</evidence>